<keyword evidence="2" id="KW-0121">Carboxypeptidase</keyword>
<dbReference type="PANTHER" id="PTHR11802">
    <property type="entry name" value="SERINE PROTEASE FAMILY S10 SERINE CARBOXYPEPTIDASE"/>
    <property type="match status" value="1"/>
</dbReference>
<dbReference type="Gene3D" id="3.40.50.1820">
    <property type="entry name" value="alpha/beta hydrolase"/>
    <property type="match status" value="1"/>
</dbReference>
<dbReference type="EMBL" id="CAUYUE010000009">
    <property type="protein sequence ID" value="CAK0783932.1"/>
    <property type="molecule type" value="Genomic_DNA"/>
</dbReference>
<proteinExistence type="inferred from homology"/>
<dbReference type="PRINTS" id="PR00724">
    <property type="entry name" value="CRBOXYPTASEC"/>
</dbReference>
<accession>A0AAV1IA07</accession>
<dbReference type="GO" id="GO:0006508">
    <property type="term" value="P:proteolysis"/>
    <property type="evidence" value="ECO:0007669"/>
    <property type="project" value="UniProtKB-KW"/>
</dbReference>
<dbReference type="InterPro" id="IPR029058">
    <property type="entry name" value="AB_hydrolase_fold"/>
</dbReference>
<name>A0AAV1IA07_9CHLO</name>
<dbReference type="InterPro" id="IPR018202">
    <property type="entry name" value="Ser_caboxypep_ser_AS"/>
</dbReference>
<evidence type="ECO:0000313" key="3">
    <source>
        <dbReference type="EMBL" id="CAK0783932.1"/>
    </source>
</evidence>
<protein>
    <recommendedName>
        <fullName evidence="2">Carboxypeptidase</fullName>
        <ecNumber evidence="2">3.4.16.-</ecNumber>
    </recommendedName>
</protein>
<keyword evidence="2" id="KW-0378">Hydrolase</keyword>
<dbReference type="GO" id="GO:0004185">
    <property type="term" value="F:serine-type carboxypeptidase activity"/>
    <property type="evidence" value="ECO:0007669"/>
    <property type="project" value="UniProtKB-UniRule"/>
</dbReference>
<organism evidence="3 4">
    <name type="scientific">Coccomyxa viridis</name>
    <dbReference type="NCBI Taxonomy" id="1274662"/>
    <lineage>
        <taxon>Eukaryota</taxon>
        <taxon>Viridiplantae</taxon>
        <taxon>Chlorophyta</taxon>
        <taxon>core chlorophytes</taxon>
        <taxon>Trebouxiophyceae</taxon>
        <taxon>Trebouxiophyceae incertae sedis</taxon>
        <taxon>Coccomyxaceae</taxon>
        <taxon>Coccomyxa</taxon>
    </lineage>
</organism>
<dbReference type="PANTHER" id="PTHR11802:SF449">
    <property type="entry name" value="CARBOXYPEPTIDASE"/>
    <property type="match status" value="1"/>
</dbReference>
<dbReference type="AlphaFoldDB" id="A0AAV1IA07"/>
<feature type="signal peptide" evidence="2">
    <location>
        <begin position="1"/>
        <end position="22"/>
    </location>
</feature>
<dbReference type="Proteomes" id="UP001314263">
    <property type="component" value="Unassembled WGS sequence"/>
</dbReference>
<keyword evidence="4" id="KW-1185">Reference proteome</keyword>
<evidence type="ECO:0000256" key="1">
    <source>
        <dbReference type="ARBA" id="ARBA00009431"/>
    </source>
</evidence>
<comment type="caution">
    <text evidence="3">The sequence shown here is derived from an EMBL/GenBank/DDBJ whole genome shotgun (WGS) entry which is preliminary data.</text>
</comment>
<feature type="chain" id="PRO_5043100701" description="Carboxypeptidase" evidence="2">
    <location>
        <begin position="23"/>
        <end position="544"/>
    </location>
</feature>
<evidence type="ECO:0000256" key="2">
    <source>
        <dbReference type="RuleBase" id="RU361156"/>
    </source>
</evidence>
<dbReference type="InterPro" id="IPR001563">
    <property type="entry name" value="Peptidase_S10"/>
</dbReference>
<gene>
    <name evidence="3" type="ORF">CVIRNUC_007135</name>
</gene>
<dbReference type="PROSITE" id="PS00131">
    <property type="entry name" value="CARBOXYPEPT_SER_SER"/>
    <property type="match status" value="1"/>
</dbReference>
<dbReference type="SUPFAM" id="SSF53474">
    <property type="entry name" value="alpha/beta-Hydrolases"/>
    <property type="match status" value="1"/>
</dbReference>
<keyword evidence="2" id="KW-0645">Protease</keyword>
<reference evidence="3 4" key="1">
    <citation type="submission" date="2023-10" db="EMBL/GenBank/DDBJ databases">
        <authorList>
            <person name="Maclean D."/>
            <person name="Macfadyen A."/>
        </authorList>
    </citation>
    <scope>NUCLEOTIDE SEQUENCE [LARGE SCALE GENOMIC DNA]</scope>
</reference>
<keyword evidence="2" id="KW-0732">Signal</keyword>
<dbReference type="Pfam" id="PF00450">
    <property type="entry name" value="Peptidase_S10"/>
    <property type="match status" value="2"/>
</dbReference>
<comment type="similarity">
    <text evidence="1 2">Belongs to the peptidase S10 family.</text>
</comment>
<evidence type="ECO:0000313" key="4">
    <source>
        <dbReference type="Proteomes" id="UP001314263"/>
    </source>
</evidence>
<dbReference type="EC" id="3.4.16.-" evidence="2"/>
<sequence>MSHAVILISVLALLLGITSIDCAATRAKLNVTVPQGVFYSPALPQDLPNVTWSGYLPLANGTHDAIFYSYYTAQQPAAVNRKGSGPPIVVWLQGGPGCSSQFGNFYELGPYLVNKSLQLAPNPGAWNRKYDLLFIDQPVGTGFSIAGEKGIPTDELEIAADIYVSLQLFFSKHKELQERPLFITGESYGGKYVPAIGHFILEMERAAGDPRGIGQALQHVRELPKRATDLGPPRFRLTGLAVGDGLTDPATQVLQHADTAFYMGMIDMNQRIQVSVMQLRAAQLIFEERWEEAHAQREELMGSIIRWSGVGTLEDFRRYRDYDADKLVDQYLNQPAVKRVLGVPQHVKFESCSETVGNALGPDVMKSVKPLIPDILQSVPVLLYQGQMDAQDGVASNEPWIYGLDWHGKDGFQAANRQIWKLSKAHVESHDACLRIDLLASDSQSLDIAQWQGAGRHMLMEESAKWSASGSRAAEEEVGAACSGACEGSAGAGKGEQVVVGYWKQHSLLTHVVLRNAGHMVPHYQPKVAQAMIEKWIDGVLKQT</sequence>